<dbReference type="EMBL" id="CP000859">
    <property type="protein sequence ID" value="ABW67511.1"/>
    <property type="molecule type" value="Genomic_DNA"/>
</dbReference>
<dbReference type="InterPro" id="IPR027304">
    <property type="entry name" value="Trigger_fact/SurA_dom_sf"/>
</dbReference>
<keyword evidence="2" id="KW-0574">Periplasm</keyword>
<dbReference type="SUPFAM" id="SSF54534">
    <property type="entry name" value="FKBP-like"/>
    <property type="match status" value="1"/>
</dbReference>
<evidence type="ECO:0000256" key="2">
    <source>
        <dbReference type="ARBA" id="ARBA00022764"/>
    </source>
</evidence>
<gene>
    <name evidence="8" type="ordered locus">Dole_1707</name>
</gene>
<dbReference type="InterPro" id="IPR000297">
    <property type="entry name" value="PPIase_PpiC"/>
</dbReference>
<evidence type="ECO:0000259" key="7">
    <source>
        <dbReference type="PROSITE" id="PS50198"/>
    </source>
</evidence>
<keyword evidence="4" id="KW-0143">Chaperone</keyword>
<dbReference type="PANTHER" id="PTHR47637">
    <property type="entry name" value="CHAPERONE SURA"/>
    <property type="match status" value="1"/>
</dbReference>
<dbReference type="Pfam" id="PF00639">
    <property type="entry name" value="Rotamase"/>
    <property type="match status" value="1"/>
</dbReference>
<keyword evidence="9" id="KW-1185">Reference proteome</keyword>
<dbReference type="PANTHER" id="PTHR47637:SF1">
    <property type="entry name" value="CHAPERONE SURA"/>
    <property type="match status" value="1"/>
</dbReference>
<dbReference type="Pfam" id="PF09312">
    <property type="entry name" value="SurA_N"/>
    <property type="match status" value="1"/>
</dbReference>
<evidence type="ECO:0000256" key="5">
    <source>
        <dbReference type="ARBA" id="ARBA00023235"/>
    </source>
</evidence>
<evidence type="ECO:0000256" key="4">
    <source>
        <dbReference type="ARBA" id="ARBA00023186"/>
    </source>
</evidence>
<reference evidence="8 9" key="1">
    <citation type="submission" date="2007-10" db="EMBL/GenBank/DDBJ databases">
        <title>Complete sequence of Desulfococcus oleovorans Hxd3.</title>
        <authorList>
            <consortium name="US DOE Joint Genome Institute"/>
            <person name="Copeland A."/>
            <person name="Lucas S."/>
            <person name="Lapidus A."/>
            <person name="Barry K."/>
            <person name="Glavina del Rio T."/>
            <person name="Dalin E."/>
            <person name="Tice H."/>
            <person name="Pitluck S."/>
            <person name="Kiss H."/>
            <person name="Brettin T."/>
            <person name="Bruce D."/>
            <person name="Detter J.C."/>
            <person name="Han C."/>
            <person name="Schmutz J."/>
            <person name="Larimer F."/>
            <person name="Land M."/>
            <person name="Hauser L."/>
            <person name="Kyrpides N."/>
            <person name="Kim E."/>
            <person name="Wawrik B."/>
            <person name="Richardson P."/>
        </authorList>
    </citation>
    <scope>NUCLEOTIDE SEQUENCE [LARGE SCALE GENOMIC DNA]</scope>
    <source>
        <strain evidence="9">DSM 6200 / JCM 39069 / Hxd3</strain>
    </source>
</reference>
<dbReference type="AlphaFoldDB" id="A9A0L1"/>
<keyword evidence="5 6" id="KW-0413">Isomerase</keyword>
<accession>A9A0L1</accession>
<evidence type="ECO:0000313" key="8">
    <source>
        <dbReference type="EMBL" id="ABW67511.1"/>
    </source>
</evidence>
<dbReference type="GO" id="GO:0003755">
    <property type="term" value="F:peptidyl-prolyl cis-trans isomerase activity"/>
    <property type="evidence" value="ECO:0007669"/>
    <property type="project" value="UniProtKB-KW"/>
</dbReference>
<dbReference type="InterPro" id="IPR046357">
    <property type="entry name" value="PPIase_dom_sf"/>
</dbReference>
<keyword evidence="1" id="KW-0732">Signal</keyword>
<dbReference type="HOGENOM" id="CLU_034646_5_0_7"/>
<evidence type="ECO:0000256" key="1">
    <source>
        <dbReference type="ARBA" id="ARBA00022729"/>
    </source>
</evidence>
<name>A9A0L1_DESOH</name>
<evidence type="ECO:0000256" key="6">
    <source>
        <dbReference type="PROSITE-ProRule" id="PRU00278"/>
    </source>
</evidence>
<proteinExistence type="predicted"/>
<sequence>MVYAGTLTSCRADTEAEVVDRIVAFVNQEIILLSELEKAMALYETAIRERQLPADTEKEMLYRARQEMIDHLIDRRLIQQRADELGVTVDDREVDDAMERMKRSMLFTDEDLRQSLAEKGYTLEGYRNELREQILRQRVLTLEVKSKVVVTPVDIQAYYETHPEEYSAGRQYHLRNIIMRVDKDMPDESKKTISEMMQKIHDRLQAGESFETLASQYSQSSFAEKGGDLGFFALEDLAPQLREAIEELQAGEFTPVLDTPLGYQILYLEEIQEKPAVSLEKATDEIREKLYEDLLEERFEKWVTELREKSHIKVVL</sequence>
<protein>
    <submittedName>
        <fullName evidence="8">PpiC-type peptidyl-prolyl cis-trans isomerase</fullName>
    </submittedName>
</protein>
<dbReference type="KEGG" id="dol:Dole_1707"/>
<keyword evidence="3 6" id="KW-0697">Rotamase</keyword>
<dbReference type="Gene3D" id="1.10.4030.10">
    <property type="entry name" value="Porin chaperone SurA, peptide-binding domain"/>
    <property type="match status" value="1"/>
</dbReference>
<dbReference type="eggNOG" id="COG0760">
    <property type="taxonomic scope" value="Bacteria"/>
</dbReference>
<dbReference type="STRING" id="96561.Dole_1707"/>
<evidence type="ECO:0000313" key="9">
    <source>
        <dbReference type="Proteomes" id="UP000008561"/>
    </source>
</evidence>
<dbReference type="Gene3D" id="3.10.50.40">
    <property type="match status" value="1"/>
</dbReference>
<dbReference type="InterPro" id="IPR050280">
    <property type="entry name" value="OMP_Chaperone_SurA"/>
</dbReference>
<dbReference type="SUPFAM" id="SSF109998">
    <property type="entry name" value="Triger factor/SurA peptide-binding domain-like"/>
    <property type="match status" value="1"/>
</dbReference>
<organism evidence="8 9">
    <name type="scientific">Desulfosudis oleivorans (strain DSM 6200 / JCM 39069 / Hxd3)</name>
    <name type="common">Desulfococcus oleovorans</name>
    <dbReference type="NCBI Taxonomy" id="96561"/>
    <lineage>
        <taxon>Bacteria</taxon>
        <taxon>Pseudomonadati</taxon>
        <taxon>Thermodesulfobacteriota</taxon>
        <taxon>Desulfobacteria</taxon>
        <taxon>Desulfobacterales</taxon>
        <taxon>Desulfosudaceae</taxon>
        <taxon>Desulfosudis</taxon>
    </lineage>
</organism>
<dbReference type="InterPro" id="IPR015391">
    <property type="entry name" value="SurA_N"/>
</dbReference>
<dbReference type="PROSITE" id="PS50198">
    <property type="entry name" value="PPIC_PPIASE_2"/>
    <property type="match status" value="1"/>
</dbReference>
<dbReference type="Proteomes" id="UP000008561">
    <property type="component" value="Chromosome"/>
</dbReference>
<evidence type="ECO:0000256" key="3">
    <source>
        <dbReference type="ARBA" id="ARBA00023110"/>
    </source>
</evidence>
<feature type="domain" description="PpiC" evidence="7">
    <location>
        <begin position="169"/>
        <end position="270"/>
    </location>
</feature>